<comment type="cofactor">
    <cofactor evidence="3">
        <name>Zn(2+)</name>
        <dbReference type="ChEBI" id="CHEBI:29105"/>
    </cofactor>
    <text evidence="3">Binds 1 zinc ion.</text>
</comment>
<protein>
    <recommendedName>
        <fullName evidence="3">DNA gyrase inhibitor YacG</fullName>
    </recommendedName>
</protein>
<evidence type="ECO:0000256" key="1">
    <source>
        <dbReference type="ARBA" id="ARBA00022723"/>
    </source>
</evidence>
<comment type="subunit">
    <text evidence="3">Interacts with GyrB.</text>
</comment>
<dbReference type="SUPFAM" id="SSF57716">
    <property type="entry name" value="Glucocorticoid receptor-like (DNA-binding domain)"/>
    <property type="match status" value="1"/>
</dbReference>
<feature type="binding site" evidence="3">
    <location>
        <position position="32"/>
    </location>
    <ligand>
        <name>Zn(2+)</name>
        <dbReference type="ChEBI" id="CHEBI:29105"/>
    </ligand>
</feature>
<evidence type="ECO:0000256" key="2">
    <source>
        <dbReference type="ARBA" id="ARBA00022833"/>
    </source>
</evidence>
<dbReference type="AlphaFoldDB" id="A0A9X2KE27"/>
<dbReference type="GO" id="GO:0008270">
    <property type="term" value="F:zinc ion binding"/>
    <property type="evidence" value="ECO:0007669"/>
    <property type="project" value="UniProtKB-UniRule"/>
</dbReference>
<feature type="binding site" evidence="3">
    <location>
        <position position="36"/>
    </location>
    <ligand>
        <name>Zn(2+)</name>
        <dbReference type="ChEBI" id="CHEBI:29105"/>
    </ligand>
</feature>
<comment type="similarity">
    <text evidence="3">Belongs to the DNA gyrase inhibitor YacG family.</text>
</comment>
<dbReference type="Pfam" id="PF03884">
    <property type="entry name" value="YacG"/>
    <property type="match status" value="1"/>
</dbReference>
<dbReference type="Gene3D" id="3.30.50.10">
    <property type="entry name" value="Erythroid Transcription Factor GATA-1, subunit A"/>
    <property type="match status" value="1"/>
</dbReference>
<comment type="function">
    <text evidence="3">Inhibits all the catalytic activities of DNA gyrase by preventing its interaction with DNA. Acts by binding directly to the C-terminal domain of GyrB, which probably disrupts DNA binding by the gyrase.</text>
</comment>
<feature type="binding site" evidence="3">
    <location>
        <position position="17"/>
    </location>
    <ligand>
        <name>Zn(2+)</name>
        <dbReference type="ChEBI" id="CHEBI:29105"/>
    </ligand>
</feature>
<dbReference type="RefSeq" id="WP_253962896.1">
    <property type="nucleotide sequence ID" value="NZ_JALHBS010000016.1"/>
</dbReference>
<comment type="caution">
    <text evidence="4">The sequence shown here is derived from an EMBL/GenBank/DDBJ whole genome shotgun (WGS) entry which is preliminary data.</text>
</comment>
<evidence type="ECO:0000313" key="5">
    <source>
        <dbReference type="Proteomes" id="UP001155220"/>
    </source>
</evidence>
<dbReference type="EMBL" id="JALHBS010000016">
    <property type="protein sequence ID" value="MCP3054011.1"/>
    <property type="molecule type" value="Genomic_DNA"/>
</dbReference>
<dbReference type="NCBIfam" id="NF002362">
    <property type="entry name" value="PRK01343.1"/>
    <property type="match status" value="1"/>
</dbReference>
<evidence type="ECO:0000256" key="3">
    <source>
        <dbReference type="HAMAP-Rule" id="MF_00649"/>
    </source>
</evidence>
<dbReference type="GO" id="GO:0006355">
    <property type="term" value="P:regulation of DNA-templated transcription"/>
    <property type="evidence" value="ECO:0007669"/>
    <property type="project" value="InterPro"/>
</dbReference>
<dbReference type="GO" id="GO:0008657">
    <property type="term" value="F:DNA topoisomerase type II (double strand cut, ATP-hydrolyzing) inhibitor activity"/>
    <property type="evidence" value="ECO:0007669"/>
    <property type="project" value="UniProtKB-UniRule"/>
</dbReference>
<dbReference type="PANTHER" id="PTHR36150">
    <property type="entry name" value="DNA GYRASE INHIBITOR YACG"/>
    <property type="match status" value="1"/>
</dbReference>
<dbReference type="Proteomes" id="UP001155220">
    <property type="component" value="Unassembled WGS sequence"/>
</dbReference>
<dbReference type="InterPro" id="IPR005584">
    <property type="entry name" value="DNA_gyrase_inhibitor_YacG"/>
</dbReference>
<reference evidence="4" key="1">
    <citation type="submission" date="2022-03" db="EMBL/GenBank/DDBJ databases">
        <title>Aurantimonas Liuensis sp. Nov., isolated from the hadal seawater of the Mariana Trench.</title>
        <authorList>
            <person name="Liu R."/>
        </authorList>
    </citation>
    <scope>NUCLEOTIDE SEQUENCE</scope>
    <source>
        <strain evidence="4">LRZ36</strain>
    </source>
</reference>
<gene>
    <name evidence="3 4" type="primary">yacG</name>
    <name evidence="4" type="ORF">MJ956_02460</name>
</gene>
<evidence type="ECO:0000313" key="4">
    <source>
        <dbReference type="EMBL" id="MCP3054011.1"/>
    </source>
</evidence>
<keyword evidence="1 3" id="KW-0479">Metal-binding</keyword>
<dbReference type="HAMAP" id="MF_00649">
    <property type="entry name" value="DNA_gyrase_inhibitor_YacG"/>
    <property type="match status" value="1"/>
</dbReference>
<accession>A0A9X2KE27</accession>
<organism evidence="4 5">
    <name type="scientific">Aurantimonas marianensis</name>
    <dbReference type="NCBI Taxonomy" id="2920428"/>
    <lineage>
        <taxon>Bacteria</taxon>
        <taxon>Pseudomonadati</taxon>
        <taxon>Pseudomonadota</taxon>
        <taxon>Alphaproteobacteria</taxon>
        <taxon>Hyphomicrobiales</taxon>
        <taxon>Aurantimonadaceae</taxon>
        <taxon>Aurantimonas</taxon>
    </lineage>
</organism>
<keyword evidence="2 3" id="KW-0862">Zinc</keyword>
<keyword evidence="5" id="KW-1185">Reference proteome</keyword>
<name>A0A9X2KE27_9HYPH</name>
<feature type="binding site" evidence="3">
    <location>
        <position position="20"/>
    </location>
    <ligand>
        <name>Zn(2+)</name>
        <dbReference type="ChEBI" id="CHEBI:29105"/>
    </ligand>
</feature>
<dbReference type="InterPro" id="IPR013088">
    <property type="entry name" value="Znf_NHR/GATA"/>
</dbReference>
<sequence length="67" mass="7331">MSPGPATVTPLRPKRRCPECGRAAERDNYPFCSARCKAVDLHRWLSGSYVIPASEEEPSDPQAGEAD</sequence>
<proteinExistence type="inferred from homology"/>
<dbReference type="PANTHER" id="PTHR36150:SF1">
    <property type="entry name" value="DNA GYRASE INHIBITOR YACG"/>
    <property type="match status" value="1"/>
</dbReference>